<dbReference type="Gene3D" id="3.40.30.120">
    <property type="match status" value="1"/>
</dbReference>
<evidence type="ECO:0000313" key="6">
    <source>
        <dbReference type="EMBL" id="CAB5000520.1"/>
    </source>
</evidence>
<dbReference type="Pfam" id="PF01494">
    <property type="entry name" value="FAD_binding_3"/>
    <property type="match status" value="1"/>
</dbReference>
<gene>
    <name evidence="5" type="ORF">UFOPK3773_01015</name>
    <name evidence="6" type="ORF">UFOPK3992_00607</name>
</gene>
<dbReference type="InterPro" id="IPR050641">
    <property type="entry name" value="RIFMO-like"/>
</dbReference>
<dbReference type="GO" id="GO:0071949">
    <property type="term" value="F:FAD binding"/>
    <property type="evidence" value="ECO:0007669"/>
    <property type="project" value="InterPro"/>
</dbReference>
<dbReference type="Gene3D" id="3.30.9.10">
    <property type="entry name" value="D-Amino Acid Oxidase, subunit A, domain 2"/>
    <property type="match status" value="1"/>
</dbReference>
<evidence type="ECO:0000259" key="4">
    <source>
        <dbReference type="Pfam" id="PF01494"/>
    </source>
</evidence>
<evidence type="ECO:0000256" key="2">
    <source>
        <dbReference type="ARBA" id="ARBA00022630"/>
    </source>
</evidence>
<accession>A0A6J7JLQ2</accession>
<keyword evidence="2" id="KW-0285">Flavoprotein</keyword>
<dbReference type="InterPro" id="IPR036188">
    <property type="entry name" value="FAD/NAD-bd_sf"/>
</dbReference>
<evidence type="ECO:0000256" key="1">
    <source>
        <dbReference type="ARBA" id="ARBA00001974"/>
    </source>
</evidence>
<dbReference type="NCBIfam" id="NF004780">
    <property type="entry name" value="PRK06126.1"/>
    <property type="match status" value="1"/>
</dbReference>
<dbReference type="PANTHER" id="PTHR43004:SF19">
    <property type="entry name" value="BINDING MONOOXYGENASE, PUTATIVE (JCVI)-RELATED"/>
    <property type="match status" value="1"/>
</dbReference>
<dbReference type="Gene3D" id="3.50.50.60">
    <property type="entry name" value="FAD/NAD(P)-binding domain"/>
    <property type="match status" value="1"/>
</dbReference>
<reference evidence="5" key="1">
    <citation type="submission" date="2020-05" db="EMBL/GenBank/DDBJ databases">
        <authorList>
            <person name="Chiriac C."/>
            <person name="Salcher M."/>
            <person name="Ghai R."/>
            <person name="Kavagutti S V."/>
        </authorList>
    </citation>
    <scope>NUCLEOTIDE SEQUENCE</scope>
</reference>
<sequence>MNRDEPVVPDHVQVVIAGGGPVGLAAAVELGRRGIDVLVVETRPQVSHLRPRCKTVNVRTMEHLRRWGIADEFRKRAPLPVSWSQDIAFCTTLTGRELSRFHGVLGLVAEGDRFAEVGQQAPQYAFEELLRDTVTGIPSCRLVTGASVLSMRQGEGAVEVDVVGPEGSVTVTAAFVVGCDGARSIVREEMGARYEGEHALRPNFGMVFTAPDLMAHVAHGPAVQYWILNEAAPALMGPLDRDGTWWIILFGVDEERGREHGRELVAAAIGAEVGADLDITIGSTDPWTARMQLVDSARAGRAFLAGDAAHLNPPFGGHGMNTGVGDAVDLGWKLAAVLQGWGGPALLDSYEQERRPVQLRVIEEATANMKVLSTELTDPRLDVDDPSGELARKAAHERIQQTKHAEFHALDLVLDMGYASALLMPPEGDAVVGHRLAHVWLDDAKSLYDVLGEGFALLQVGGADVPDEWAACAASLGIPLRIVDLRNHALSERYGAELLLVRPDQHVAWRGSATDDSSEAVLRTATGWEI</sequence>
<dbReference type="GO" id="GO:0016709">
    <property type="term" value="F:oxidoreductase activity, acting on paired donors, with incorporation or reduction of molecular oxygen, NAD(P)H as one donor, and incorporation of one atom of oxygen"/>
    <property type="evidence" value="ECO:0007669"/>
    <property type="project" value="UniProtKB-ARBA"/>
</dbReference>
<name>A0A6J7JLQ2_9ZZZZ</name>
<protein>
    <submittedName>
        <fullName evidence="5">Unannotated protein</fullName>
    </submittedName>
</protein>
<dbReference type="InterPro" id="IPR002938">
    <property type="entry name" value="FAD-bd"/>
</dbReference>
<dbReference type="PRINTS" id="PR00420">
    <property type="entry name" value="RNGMNOXGNASE"/>
</dbReference>
<dbReference type="EMBL" id="CAFBNF010000101">
    <property type="protein sequence ID" value="CAB4943963.1"/>
    <property type="molecule type" value="Genomic_DNA"/>
</dbReference>
<dbReference type="SUPFAM" id="SSF51905">
    <property type="entry name" value="FAD/NAD(P)-binding domain"/>
    <property type="match status" value="1"/>
</dbReference>
<dbReference type="PANTHER" id="PTHR43004">
    <property type="entry name" value="TRK SYSTEM POTASSIUM UPTAKE PROTEIN"/>
    <property type="match status" value="1"/>
</dbReference>
<organism evidence="5">
    <name type="scientific">freshwater metagenome</name>
    <dbReference type="NCBI Taxonomy" id="449393"/>
    <lineage>
        <taxon>unclassified sequences</taxon>
        <taxon>metagenomes</taxon>
        <taxon>ecological metagenomes</taxon>
    </lineage>
</organism>
<proteinExistence type="predicted"/>
<dbReference type="AlphaFoldDB" id="A0A6J7JLQ2"/>
<dbReference type="Pfam" id="PF21274">
    <property type="entry name" value="Rng_hyd_C"/>
    <property type="match status" value="1"/>
</dbReference>
<evidence type="ECO:0000256" key="3">
    <source>
        <dbReference type="ARBA" id="ARBA00022827"/>
    </source>
</evidence>
<evidence type="ECO:0000313" key="5">
    <source>
        <dbReference type="EMBL" id="CAB4943963.1"/>
    </source>
</evidence>
<comment type="cofactor">
    <cofactor evidence="1">
        <name>FAD</name>
        <dbReference type="ChEBI" id="CHEBI:57692"/>
    </cofactor>
</comment>
<keyword evidence="3" id="KW-0274">FAD</keyword>
<dbReference type="EMBL" id="CAFBOZ010000068">
    <property type="protein sequence ID" value="CAB5000520.1"/>
    <property type="molecule type" value="Genomic_DNA"/>
</dbReference>
<feature type="domain" description="FAD-binding" evidence="4">
    <location>
        <begin position="12"/>
        <end position="364"/>
    </location>
</feature>